<proteinExistence type="predicted"/>
<sequence length="105" mass="11735">MPLAYGCQEASAHPYKLILRPVGRIFYTDAAFNPKYKNNFLTCHQFLGRRAAVPTRPNRAPGQLGATCLANGPAARSWWLKKKSNTSTGQPHCAAKALTRRRDRH</sequence>
<feature type="region of interest" description="Disordered" evidence="1">
    <location>
        <begin position="83"/>
        <end position="105"/>
    </location>
</feature>
<evidence type="ECO:0000256" key="1">
    <source>
        <dbReference type="SAM" id="MobiDB-lite"/>
    </source>
</evidence>
<dbReference type="STRING" id="582899.Hden_1489"/>
<dbReference type="HOGENOM" id="CLU_2232859_0_0_5"/>
<reference evidence="3" key="1">
    <citation type="journal article" date="2011" name="J. Bacteriol.">
        <title>Genome sequences of eight morphologically diverse alphaproteobacteria.</title>
        <authorList>
            <consortium name="US DOE Joint Genome Institute"/>
            <person name="Brown P.J."/>
            <person name="Kysela D.T."/>
            <person name="Buechlein A."/>
            <person name="Hemmerich C."/>
            <person name="Brun Y.V."/>
        </authorList>
    </citation>
    <scope>NUCLEOTIDE SEQUENCE [LARGE SCALE GENOMIC DNA]</scope>
    <source>
        <strain evidence="3">ATCC 51888 / DSM 1869 / NCIB 11706 / TK 0415</strain>
    </source>
</reference>
<gene>
    <name evidence="2" type="ordered locus">Hden_1489</name>
</gene>
<organism evidence="2 3">
    <name type="scientific">Hyphomicrobium denitrificans (strain ATCC 51888 / DSM 1869 / NCIMB 11706 / TK 0415)</name>
    <dbReference type="NCBI Taxonomy" id="582899"/>
    <lineage>
        <taxon>Bacteria</taxon>
        <taxon>Pseudomonadati</taxon>
        <taxon>Pseudomonadota</taxon>
        <taxon>Alphaproteobacteria</taxon>
        <taxon>Hyphomicrobiales</taxon>
        <taxon>Hyphomicrobiaceae</taxon>
        <taxon>Hyphomicrobium</taxon>
    </lineage>
</organism>
<evidence type="ECO:0000313" key="3">
    <source>
        <dbReference type="Proteomes" id="UP000002033"/>
    </source>
</evidence>
<accession>D8JXU2</accession>
<protein>
    <submittedName>
        <fullName evidence="2">Uncharacterized protein</fullName>
    </submittedName>
</protein>
<dbReference type="AlphaFoldDB" id="D8JXU2"/>
<evidence type="ECO:0000313" key="2">
    <source>
        <dbReference type="EMBL" id="ADJ23301.1"/>
    </source>
</evidence>
<keyword evidence="3" id="KW-1185">Reference proteome</keyword>
<name>D8JXU2_HYPDA</name>
<dbReference type="KEGG" id="hdn:Hden_1489"/>
<dbReference type="Proteomes" id="UP000002033">
    <property type="component" value="Chromosome"/>
</dbReference>
<dbReference type="EMBL" id="CP002083">
    <property type="protein sequence ID" value="ADJ23301.1"/>
    <property type="molecule type" value="Genomic_DNA"/>
</dbReference>